<gene>
    <name evidence="8" type="primary">UBC23_4</name>
    <name evidence="8" type="ORF">g.77529</name>
</gene>
<accession>A0A1D1Y5Q9</accession>
<dbReference type="PROSITE" id="PS50127">
    <property type="entry name" value="UBC_2"/>
    <property type="match status" value="1"/>
</dbReference>
<feature type="compositionally biased region" description="Acidic residues" evidence="6">
    <location>
        <begin position="90"/>
        <end position="110"/>
    </location>
</feature>
<keyword evidence="2" id="KW-0808">Transferase</keyword>
<dbReference type="InterPro" id="IPR057732">
    <property type="entry name" value="SH3-A_UBE2O"/>
</dbReference>
<feature type="compositionally biased region" description="Polar residues" evidence="6">
    <location>
        <begin position="800"/>
        <end position="820"/>
    </location>
</feature>
<dbReference type="Pfam" id="PF23046">
    <property type="entry name" value="tSH3-B_UBE2O"/>
    <property type="match status" value="1"/>
</dbReference>
<dbReference type="InterPro" id="IPR057734">
    <property type="entry name" value="UBE2O-like_SH3-C"/>
</dbReference>
<dbReference type="Pfam" id="PF23048">
    <property type="entry name" value="SH3-A_UBE2O"/>
    <property type="match status" value="1"/>
</dbReference>
<keyword evidence="4" id="KW-0833">Ubl conjugation pathway</keyword>
<dbReference type="AlphaFoldDB" id="A0A1D1Y5Q9"/>
<dbReference type="InterPro" id="IPR057733">
    <property type="entry name" value="UBE2O-like_SH3-B"/>
</dbReference>
<dbReference type="EMBL" id="GDJX01018000">
    <property type="protein sequence ID" value="JAT49936.1"/>
    <property type="molecule type" value="Transcribed_RNA"/>
</dbReference>
<dbReference type="GO" id="GO:0005524">
    <property type="term" value="F:ATP binding"/>
    <property type="evidence" value="ECO:0007669"/>
    <property type="project" value="UniProtKB-KW"/>
</dbReference>
<dbReference type="GO" id="GO:0061631">
    <property type="term" value="F:ubiquitin conjugating enzyme activity"/>
    <property type="evidence" value="ECO:0007669"/>
    <property type="project" value="UniProtKB-EC"/>
</dbReference>
<organism evidence="8">
    <name type="scientific">Anthurium amnicola</name>
    <dbReference type="NCBI Taxonomy" id="1678845"/>
    <lineage>
        <taxon>Eukaryota</taxon>
        <taxon>Viridiplantae</taxon>
        <taxon>Streptophyta</taxon>
        <taxon>Embryophyta</taxon>
        <taxon>Tracheophyta</taxon>
        <taxon>Spermatophyta</taxon>
        <taxon>Magnoliopsida</taxon>
        <taxon>Liliopsida</taxon>
        <taxon>Araceae</taxon>
        <taxon>Pothoideae</taxon>
        <taxon>Potheae</taxon>
        <taxon>Anthurium</taxon>
    </lineage>
</organism>
<feature type="region of interest" description="Disordered" evidence="6">
    <location>
        <begin position="792"/>
        <end position="820"/>
    </location>
</feature>
<feature type="compositionally biased region" description="Polar residues" evidence="6">
    <location>
        <begin position="878"/>
        <end position="888"/>
    </location>
</feature>
<feature type="compositionally biased region" description="Basic and acidic residues" evidence="6">
    <location>
        <begin position="860"/>
        <end position="875"/>
    </location>
</feature>
<dbReference type="SUPFAM" id="SSF54495">
    <property type="entry name" value="UBC-like"/>
    <property type="match status" value="1"/>
</dbReference>
<keyword evidence="5" id="KW-0067">ATP-binding</keyword>
<dbReference type="Pfam" id="PF23044">
    <property type="entry name" value="SH3-C_UBE2O"/>
    <property type="match status" value="1"/>
</dbReference>
<dbReference type="Pfam" id="PF23043">
    <property type="entry name" value="SH3-B_UBE2O"/>
    <property type="match status" value="1"/>
</dbReference>
<proteinExistence type="predicted"/>
<reference evidence="8" key="1">
    <citation type="submission" date="2015-07" db="EMBL/GenBank/DDBJ databases">
        <title>Transcriptome Assembly of Anthurium amnicola.</title>
        <authorList>
            <person name="Suzuki J."/>
        </authorList>
    </citation>
    <scope>NUCLEOTIDE SEQUENCE</scope>
</reference>
<dbReference type="PANTHER" id="PTHR46116">
    <property type="entry name" value="(E3-INDEPENDENT) E2 UBIQUITIN-CONJUGATING ENZYME"/>
    <property type="match status" value="1"/>
</dbReference>
<dbReference type="PANTHER" id="PTHR46116:SF21">
    <property type="entry name" value="UBIQUITIN-CONJUGATING ENZYME E2 23-RELATED"/>
    <property type="match status" value="1"/>
</dbReference>
<evidence type="ECO:0000256" key="4">
    <source>
        <dbReference type="ARBA" id="ARBA00022786"/>
    </source>
</evidence>
<feature type="region of interest" description="Disordered" evidence="6">
    <location>
        <begin position="90"/>
        <end position="134"/>
    </location>
</feature>
<dbReference type="InterPro" id="IPR016135">
    <property type="entry name" value="UBQ-conjugating_enzyme/RWD"/>
</dbReference>
<dbReference type="FunFam" id="3.10.110.10:FF:000028">
    <property type="entry name" value="Probable ubiquitin-conjugating enzyme E2 23"/>
    <property type="match status" value="1"/>
</dbReference>
<dbReference type="EC" id="2.3.2.23" evidence="1"/>
<dbReference type="SMART" id="SM00212">
    <property type="entry name" value="UBCc"/>
    <property type="match status" value="1"/>
</dbReference>
<feature type="domain" description="UBC core" evidence="7">
    <location>
        <begin position="974"/>
        <end position="1134"/>
    </location>
</feature>
<feature type="region of interest" description="Disordered" evidence="6">
    <location>
        <begin position="848"/>
        <end position="894"/>
    </location>
</feature>
<evidence type="ECO:0000256" key="3">
    <source>
        <dbReference type="ARBA" id="ARBA00022741"/>
    </source>
</evidence>
<feature type="region of interest" description="Disordered" evidence="6">
    <location>
        <begin position="677"/>
        <end position="699"/>
    </location>
</feature>
<evidence type="ECO:0000256" key="6">
    <source>
        <dbReference type="SAM" id="MobiDB-lite"/>
    </source>
</evidence>
<dbReference type="CDD" id="cd23837">
    <property type="entry name" value="UBCc_UBE2O"/>
    <property type="match status" value="1"/>
</dbReference>
<evidence type="ECO:0000256" key="2">
    <source>
        <dbReference type="ARBA" id="ARBA00022679"/>
    </source>
</evidence>
<evidence type="ECO:0000256" key="5">
    <source>
        <dbReference type="ARBA" id="ARBA00022840"/>
    </source>
</evidence>
<evidence type="ECO:0000259" key="7">
    <source>
        <dbReference type="PROSITE" id="PS50127"/>
    </source>
</evidence>
<evidence type="ECO:0000256" key="1">
    <source>
        <dbReference type="ARBA" id="ARBA00012486"/>
    </source>
</evidence>
<keyword evidence="3" id="KW-0547">Nucleotide-binding</keyword>
<name>A0A1D1Y5Q9_9ARAE</name>
<dbReference type="Gene3D" id="3.10.110.10">
    <property type="entry name" value="Ubiquitin Conjugating Enzyme"/>
    <property type="match status" value="1"/>
</dbReference>
<sequence length="1225" mass="135327">MEDDLCSNNGKSLLSYSEYSEGNNITFPMECERGNGISIEAKEISENGCMVKPDASSANLPKEVYVYRQDIVRCNRYGDLLGVVMEVAGDSDSEGDVTDVSDVEDGEGNESNDKGDDGGNNDGGDTNESLSDGQVRVMWTDGSETTNNLSDIVVMDREFLHGDIVASVSDATGQLGLVVDVSISVDLLAPTGEMIKNVSSRNLKRVREFTSGDYIVCGPWLGRVDDVLDNVTVVFDDGSVCKVVKADPLRLKPVSKSIVADAGFPYYPGQRVRAVSSSVFKTSRWLSGLWKANRLEGTVTKVQAASVFVYWMASASPGTGNSSAAVPSEEQSPKNLTLLSCFTHANWQLGDWCLLPSSQLLSDTSTAKDVEDSITDCGPIDCSMEHVVDESHDHTRCVGSSEPGISVPIVDLKDEQQSDIMHSDDVVQDEGCTTHHPIPTNSPDYVISMHSGDGCNANSIMAENSSETFFSGENNVLVSSDRASDSSSTQVADRRNTVLQSGSFIHPSTVPLKESVHESCPAYRKKLRKVFFRREKKTHKREEPFERAFFVASTVTKVDVAWQDGTRVFGVDSKSLIPIQSPGDHEFFPEQYVVEKASSESDDSSEVKRVGVVRSVNAKERTALVRWLKPVSRPEDPREFDSVEVVSAYELAEHPDYDYCYGDLVIRLSPFSTSDFSPISDNPVEQEDDDNLPQVSDEMSQTNSGYEVSETLKDEADANFSSLSWVGHITGLQDGDIEVTWADGMISKVGPQAIYVVGREDGESFNGGSDVSDDGASWETVEENEMTTLDVIDEDPNSQPPTNNIVERENCTTSPGENSNPVCNEQPLSISFALGFITRLASGLFSRGRKETDSSCADEDGIKESESQHVRESPMRDTATNELSYQESDVSEDRGAHITHDTREICNLEDVAAETEAKMGDNLGDHEVEMDVDGKSQLEFDEHDLCSFKHFDIAKDPLDHHFVGENGQNSYGRKWIKKVQKEWSILEKNLPDAIFVRVFEDRMDLLRAVIVGACGTPYQDGLFFFDFHLPSEYPQVPPSAYYHSGGLRINPNLYEEGKVCLSLLNTWTGKGNEVWDPNSSSILQVLVSIQGLVLNSRPYFNEAGYEKQVGTAEGEKNSLPYNENTYLLNLRSMLYLLRRPPMHFEDFVKDHFRRRGHYILKACDAYMNGCIVGSLTKDACMTDKSNENSSSVGFKLMLAKIIPKLFMALSEVGAECQQFEHLHKS</sequence>
<dbReference type="InterPro" id="IPR057735">
    <property type="entry name" value="UBE2O-like_tSH3-B"/>
</dbReference>
<protein>
    <recommendedName>
        <fullName evidence="1">E2 ubiquitin-conjugating enzyme</fullName>
        <ecNumber evidence="1">2.3.2.23</ecNumber>
    </recommendedName>
</protein>
<evidence type="ECO:0000313" key="8">
    <source>
        <dbReference type="EMBL" id="JAT49936.1"/>
    </source>
</evidence>
<dbReference type="InterPro" id="IPR000608">
    <property type="entry name" value="UBC"/>
</dbReference>
<dbReference type="Pfam" id="PF00179">
    <property type="entry name" value="UQ_con"/>
    <property type="match status" value="1"/>
</dbReference>